<keyword evidence="2" id="KW-1185">Reference proteome</keyword>
<evidence type="ECO:0000313" key="2">
    <source>
        <dbReference type="Proteomes" id="UP000294830"/>
    </source>
</evidence>
<dbReference type="AlphaFoldDB" id="A0A4R2ECJ0"/>
<protein>
    <submittedName>
        <fullName evidence="1">Uncharacterized protein</fullName>
    </submittedName>
</protein>
<proteinExistence type="predicted"/>
<evidence type="ECO:0000313" key="1">
    <source>
        <dbReference type="EMBL" id="TCN65617.1"/>
    </source>
</evidence>
<gene>
    <name evidence="1" type="ORF">CLV25_1105</name>
</gene>
<dbReference type="Proteomes" id="UP000294830">
    <property type="component" value="Unassembled WGS sequence"/>
</dbReference>
<comment type="caution">
    <text evidence="1">The sequence shown here is derived from an EMBL/GenBank/DDBJ whole genome shotgun (WGS) entry which is preliminary data.</text>
</comment>
<sequence>MFTFWQVFWLVPLLSAFPSQPDSGIWMVIKGFGRTYSSGNCSGFSPDSLFAPHMAETKTGAKIGLIYVLKGELAFFFSDFLKVPHFSAFAKC</sequence>
<reference evidence="1 2" key="1">
    <citation type="submission" date="2019-03" db="EMBL/GenBank/DDBJ databases">
        <title>Genomic Encyclopedia of Archaeal and Bacterial Type Strains, Phase II (KMG-II): from individual species to whole genera.</title>
        <authorList>
            <person name="Goeker M."/>
        </authorList>
    </citation>
    <scope>NUCLEOTIDE SEQUENCE [LARGE SCALE GENOMIC DNA]</scope>
    <source>
        <strain evidence="1 2">RL-C</strain>
    </source>
</reference>
<dbReference type="EMBL" id="SLWB01000010">
    <property type="protein sequence ID" value="TCN65617.1"/>
    <property type="molecule type" value="Genomic_DNA"/>
</dbReference>
<organism evidence="1 2">
    <name type="scientific">Acetobacteroides hydrogenigenes</name>
    <dbReference type="NCBI Taxonomy" id="979970"/>
    <lineage>
        <taxon>Bacteria</taxon>
        <taxon>Pseudomonadati</taxon>
        <taxon>Bacteroidota</taxon>
        <taxon>Bacteroidia</taxon>
        <taxon>Bacteroidales</taxon>
        <taxon>Rikenellaceae</taxon>
        <taxon>Acetobacteroides</taxon>
    </lineage>
</organism>
<accession>A0A4R2ECJ0</accession>
<name>A0A4R2ECJ0_9BACT</name>